<protein>
    <submittedName>
        <fullName evidence="1">Uncharacterized protein</fullName>
    </submittedName>
</protein>
<dbReference type="STRING" id="1515612.SKP52_01710"/>
<organism evidence="1 2">
    <name type="scientific">Sphingopyxis fribergensis</name>
    <dbReference type="NCBI Taxonomy" id="1515612"/>
    <lineage>
        <taxon>Bacteria</taxon>
        <taxon>Pseudomonadati</taxon>
        <taxon>Pseudomonadota</taxon>
        <taxon>Alphaproteobacteria</taxon>
        <taxon>Sphingomonadales</taxon>
        <taxon>Sphingomonadaceae</taxon>
        <taxon>Sphingopyxis</taxon>
    </lineage>
</organism>
<name>A0A0A7PBI1_9SPHN</name>
<dbReference type="AlphaFoldDB" id="A0A0A7PBI1"/>
<dbReference type="Proteomes" id="UP000030907">
    <property type="component" value="Chromosome"/>
</dbReference>
<dbReference type="HOGENOM" id="CLU_2720257_0_0_5"/>
<dbReference type="EMBL" id="CP009122">
    <property type="protein sequence ID" value="AJA07279.1"/>
    <property type="molecule type" value="Genomic_DNA"/>
</dbReference>
<dbReference type="OrthoDB" id="7475211at2"/>
<accession>A0A0A7PBI1</accession>
<sequence length="72" mass="8243">MKTGKRIRGFFLLQNMMLKDFVREGSARQALGREEVDRLCRLEALNAAELQRWEQDVFTAGGQPTFRQRGGG</sequence>
<evidence type="ECO:0000313" key="1">
    <source>
        <dbReference type="EMBL" id="AJA07279.1"/>
    </source>
</evidence>
<keyword evidence="2" id="KW-1185">Reference proteome</keyword>
<evidence type="ECO:0000313" key="2">
    <source>
        <dbReference type="Proteomes" id="UP000030907"/>
    </source>
</evidence>
<gene>
    <name evidence="1" type="ORF">SKP52_01710</name>
</gene>
<dbReference type="KEGG" id="sphk:SKP52_01710"/>
<proteinExistence type="predicted"/>
<dbReference type="RefSeq" id="WP_039570970.1">
    <property type="nucleotide sequence ID" value="NZ_CP009122.1"/>
</dbReference>
<reference evidence="1 2" key="1">
    <citation type="journal article" date="2015" name="Int. J. Syst. Evol. Microbiol.">
        <title>Description of Sphingopyxis fribergensis sp. nov. - a soil bacterium with the ability to degrade styrene and phenylacetic acid.</title>
        <authorList>
            <person name="Oelschlagel M."/>
            <person name="Ruckert C."/>
            <person name="Kalinowski J."/>
            <person name="Schmidt G."/>
            <person name="Schlomann M."/>
            <person name="Tischler D."/>
        </authorList>
    </citation>
    <scope>NUCLEOTIDE SEQUENCE [LARGE SCALE GENOMIC DNA]</scope>
    <source>
        <strain evidence="1 2">Kp5.2</strain>
    </source>
</reference>